<dbReference type="Gene3D" id="3.40.50.1820">
    <property type="entry name" value="alpha/beta hydrolase"/>
    <property type="match status" value="1"/>
</dbReference>
<dbReference type="Proteomes" id="UP000321118">
    <property type="component" value="Unassembled WGS sequence"/>
</dbReference>
<keyword evidence="2" id="KW-1185">Reference proteome</keyword>
<dbReference type="AlphaFoldDB" id="A0A510V535"/>
<comment type="caution">
    <text evidence="1">The sequence shown here is derived from an EMBL/GenBank/DDBJ whole genome shotgun (WGS) entry which is preliminary data.</text>
</comment>
<dbReference type="EMBL" id="BJUB01000007">
    <property type="protein sequence ID" value="GEK21979.1"/>
    <property type="molecule type" value="Genomic_DNA"/>
</dbReference>
<organism evidence="1 2">
    <name type="scientific">Cellulomonas xylanilytica</name>
    <dbReference type="NCBI Taxonomy" id="233583"/>
    <lineage>
        <taxon>Bacteria</taxon>
        <taxon>Bacillati</taxon>
        <taxon>Actinomycetota</taxon>
        <taxon>Actinomycetes</taxon>
        <taxon>Micrococcales</taxon>
        <taxon>Cellulomonadaceae</taxon>
        <taxon>Cellulomonas</taxon>
    </lineage>
</organism>
<proteinExistence type="predicted"/>
<dbReference type="RefSeq" id="WP_146927765.1">
    <property type="nucleotide sequence ID" value="NZ_BJUB01000007.1"/>
</dbReference>
<dbReference type="SUPFAM" id="SSF53474">
    <property type="entry name" value="alpha/beta-Hydrolases"/>
    <property type="match status" value="1"/>
</dbReference>
<dbReference type="InterPro" id="IPR029058">
    <property type="entry name" value="AB_hydrolase_fold"/>
</dbReference>
<accession>A0A510V535</accession>
<evidence type="ECO:0000313" key="2">
    <source>
        <dbReference type="Proteomes" id="UP000321118"/>
    </source>
</evidence>
<evidence type="ECO:0000313" key="1">
    <source>
        <dbReference type="EMBL" id="GEK21979.1"/>
    </source>
</evidence>
<gene>
    <name evidence="1" type="ORF">CXY01_24990</name>
</gene>
<sequence>MTGATDGYRVVGGPGPAVADLEELAFTCRLLEGAAEHLDAASWLLTRADQTCDPLSPEGIEARRALAAVCEGRSSPWRVADHLRQLAAALRRVVELYTDAESLAHRALRTGVVTVAGELGERPLLAAAVGGVGAGVAVVGAGVAVAGLGRALAVSTVGSVLLGRPDPVGPALVNRARRLAGELPGRLTADGRAELEILAVAAFLRGAAPGRHIPNLRPVPEAARMLLDAVPPAGPTALLRRADPPQLPAPRTVAAVLDHVARSYDQEPTPSRPGTPEGVVSVQQLTHPDGTQAWVIAIPGTEDWGLNDPNAMDSTTNVRLMAALADDMTETVLAAMRESGIAPDEPVLLAGHSQGGMAALSVAAAAGGTYRVRAVVTAGSPDIPRPVPAGLQVRHYRHTEDAVPQLDGTPDRTGSDVTVVTRDLGSTGGPAVATPLQAHDVHGYVETAARADRELAGSPGMRSFDAAARDVLGPPGTTAVTRQFVVTRDPALAATQVPTVRPSG</sequence>
<protein>
    <recommendedName>
        <fullName evidence="3">Fungal lipase-like domain-containing protein</fullName>
    </recommendedName>
</protein>
<dbReference type="OrthoDB" id="5095936at2"/>
<evidence type="ECO:0008006" key="3">
    <source>
        <dbReference type="Google" id="ProtNLM"/>
    </source>
</evidence>
<name>A0A510V535_9CELL</name>
<reference evidence="1 2" key="1">
    <citation type="submission" date="2019-07" db="EMBL/GenBank/DDBJ databases">
        <title>Whole genome shotgun sequence of Cellulomonas xylanilytica NBRC 101102.</title>
        <authorList>
            <person name="Hosoyama A."/>
            <person name="Uohara A."/>
            <person name="Ohji S."/>
            <person name="Ichikawa N."/>
        </authorList>
    </citation>
    <scope>NUCLEOTIDE SEQUENCE [LARGE SCALE GENOMIC DNA]</scope>
    <source>
        <strain evidence="1 2">NBRC 101102</strain>
    </source>
</reference>